<dbReference type="EMBL" id="CAJNNV010006611">
    <property type="protein sequence ID" value="CAE8593832.1"/>
    <property type="molecule type" value="Genomic_DNA"/>
</dbReference>
<feature type="signal peptide" evidence="2">
    <location>
        <begin position="1"/>
        <end position="19"/>
    </location>
</feature>
<keyword evidence="4" id="KW-1185">Reference proteome</keyword>
<evidence type="ECO:0000256" key="2">
    <source>
        <dbReference type="SAM" id="SignalP"/>
    </source>
</evidence>
<comment type="caution">
    <text evidence="3">The sequence shown here is derived from an EMBL/GenBank/DDBJ whole genome shotgun (WGS) entry which is preliminary data.</text>
</comment>
<accession>A0A813E4R5</accession>
<evidence type="ECO:0000313" key="4">
    <source>
        <dbReference type="Proteomes" id="UP000654075"/>
    </source>
</evidence>
<name>A0A813E4R5_POLGL</name>
<dbReference type="AlphaFoldDB" id="A0A813E4R5"/>
<evidence type="ECO:0000313" key="3">
    <source>
        <dbReference type="EMBL" id="CAE8593832.1"/>
    </source>
</evidence>
<feature type="region of interest" description="Disordered" evidence="1">
    <location>
        <begin position="194"/>
        <end position="263"/>
    </location>
</feature>
<reference evidence="3" key="1">
    <citation type="submission" date="2021-02" db="EMBL/GenBank/DDBJ databases">
        <authorList>
            <person name="Dougan E. K."/>
            <person name="Rhodes N."/>
            <person name="Thang M."/>
            <person name="Chan C."/>
        </authorList>
    </citation>
    <scope>NUCLEOTIDE SEQUENCE</scope>
</reference>
<feature type="chain" id="PRO_5033065236" evidence="2">
    <location>
        <begin position="20"/>
        <end position="294"/>
    </location>
</feature>
<sequence>ANLSSGFTTLLGSLGRAAACALGLPSVVVPQVGDLQLADRLLGYWAQRCADGLAFAQSTAKLRRDFEASVDACGADLQKLLDEFSPEPLEWPTLGSSCSPCEQISSARRLLWALRPPFEAWQASPSPAAFWAAVRLFLEAELPAGTVLAPRPDWWKVSAPCWTDSVLCSVVPTQPLVGAVRCLVADSLSDVQMASGRPGRLRGKDAVPPLPEPASVAESRPANRSFQEVKKRELPAEVQRGVEEEEEQVPSFTPPAKRRRRQSAISDLLRLDSAWTDSMLRSVALLAANVPSGA</sequence>
<protein>
    <submittedName>
        <fullName evidence="3">Uncharacterized protein</fullName>
    </submittedName>
</protein>
<proteinExistence type="predicted"/>
<evidence type="ECO:0000256" key="1">
    <source>
        <dbReference type="SAM" id="MobiDB-lite"/>
    </source>
</evidence>
<dbReference type="Proteomes" id="UP000654075">
    <property type="component" value="Unassembled WGS sequence"/>
</dbReference>
<keyword evidence="2" id="KW-0732">Signal</keyword>
<organism evidence="3 4">
    <name type="scientific">Polarella glacialis</name>
    <name type="common">Dinoflagellate</name>
    <dbReference type="NCBI Taxonomy" id="89957"/>
    <lineage>
        <taxon>Eukaryota</taxon>
        <taxon>Sar</taxon>
        <taxon>Alveolata</taxon>
        <taxon>Dinophyceae</taxon>
        <taxon>Suessiales</taxon>
        <taxon>Suessiaceae</taxon>
        <taxon>Polarella</taxon>
    </lineage>
</organism>
<gene>
    <name evidence="3" type="ORF">PGLA1383_LOCUS12417</name>
</gene>
<feature type="non-terminal residue" evidence="3">
    <location>
        <position position="294"/>
    </location>
</feature>